<dbReference type="Gene3D" id="1.10.8.640">
    <property type="entry name" value="Cytochrome C biogenesis protein"/>
    <property type="match status" value="1"/>
</dbReference>
<feature type="transmembrane region" description="Helical" evidence="5">
    <location>
        <begin position="121"/>
        <end position="142"/>
    </location>
</feature>
<comment type="similarity">
    <text evidence="1 5">Belongs to the CcmH/CycL/Ccl2/NrfF family.</text>
</comment>
<dbReference type="STRING" id="1189325.SAMN04488119_10236"/>
<dbReference type="InterPro" id="IPR038297">
    <property type="entry name" value="CcmH/CycL/NrfF/Ccl2_sf"/>
</dbReference>
<sequence length="172" mass="18450">MSARPAARLRAAALAALCALAALGAAPGPLGPGPALAVQPDEMLDDPQLEARARALSKELRCLVCRNENIDDSDADLARDLRILVRERIKAGDSDEEVLRYLVDRYGEFVLLRPRFSLGNAALWLGGPAMLLLGGIAAWRFVRRAGRGGAESAAAAPLTEEERARLARLLED</sequence>
<keyword evidence="2 5" id="KW-0349">Heme</keyword>
<dbReference type="PANTHER" id="PTHR47601">
    <property type="match status" value="1"/>
</dbReference>
<feature type="chain" id="PRO_5011023062" description="Cytochrome c-type biogenesis protein" evidence="5">
    <location>
        <begin position="22"/>
        <end position="172"/>
    </location>
</feature>
<feature type="domain" description="CcmH/CycL/Ccl2/NrfF N-terminal" evidence="6">
    <location>
        <begin position="33"/>
        <end position="170"/>
    </location>
</feature>
<keyword evidence="5" id="KW-0472">Membrane</keyword>
<feature type="signal peptide" evidence="5">
    <location>
        <begin position="1"/>
        <end position="21"/>
    </location>
</feature>
<name>A0A1M7S2N0_9RHOB</name>
<evidence type="ECO:0000259" key="6">
    <source>
        <dbReference type="Pfam" id="PF03918"/>
    </source>
</evidence>
<protein>
    <recommendedName>
        <fullName evidence="5">Cytochrome c-type biogenesis protein</fullName>
    </recommendedName>
</protein>
<evidence type="ECO:0000313" key="8">
    <source>
        <dbReference type="Proteomes" id="UP000184066"/>
    </source>
</evidence>
<gene>
    <name evidence="7" type="ORF">SAMN05216200_101482</name>
</gene>
<keyword evidence="5" id="KW-0812">Transmembrane</keyword>
<evidence type="ECO:0000256" key="3">
    <source>
        <dbReference type="ARBA" id="ARBA00022723"/>
    </source>
</evidence>
<accession>A0A1M7S2N0</accession>
<dbReference type="PANTHER" id="PTHR47601:SF1">
    <property type="entry name" value="CYTOCHROME C-TYPE BIOGENESIS CCMH-LIKE MITOCHONDRIAL PROTEIN"/>
    <property type="match status" value="1"/>
</dbReference>
<evidence type="ECO:0000256" key="4">
    <source>
        <dbReference type="ARBA" id="ARBA00023004"/>
    </source>
</evidence>
<dbReference type="Proteomes" id="UP000184066">
    <property type="component" value="Unassembled WGS sequence"/>
</dbReference>
<evidence type="ECO:0000256" key="2">
    <source>
        <dbReference type="ARBA" id="ARBA00022617"/>
    </source>
</evidence>
<dbReference type="EMBL" id="FRDL01000001">
    <property type="protein sequence ID" value="SHN52686.1"/>
    <property type="molecule type" value="Genomic_DNA"/>
</dbReference>
<proteinExistence type="inferred from homology"/>
<evidence type="ECO:0000313" key="7">
    <source>
        <dbReference type="EMBL" id="SHN52686.1"/>
    </source>
</evidence>
<comment type="function">
    <text evidence="5">Possible subunit of a heme lyase.</text>
</comment>
<keyword evidence="8" id="KW-1185">Reference proteome</keyword>
<dbReference type="CDD" id="cd16378">
    <property type="entry name" value="CcmH_N"/>
    <property type="match status" value="1"/>
</dbReference>
<dbReference type="OrthoDB" id="9804975at2"/>
<dbReference type="InterPro" id="IPR005616">
    <property type="entry name" value="CcmH/CycL/Ccl2/NrfF_N"/>
</dbReference>
<evidence type="ECO:0000256" key="1">
    <source>
        <dbReference type="ARBA" id="ARBA00010342"/>
    </source>
</evidence>
<keyword evidence="5" id="KW-0732">Signal</keyword>
<evidence type="ECO:0000256" key="5">
    <source>
        <dbReference type="RuleBase" id="RU364112"/>
    </source>
</evidence>
<keyword evidence="3 5" id="KW-0479">Metal-binding</keyword>
<organism evidence="7 8">
    <name type="scientific">Oceanicella actignis</name>
    <dbReference type="NCBI Taxonomy" id="1189325"/>
    <lineage>
        <taxon>Bacteria</taxon>
        <taxon>Pseudomonadati</taxon>
        <taxon>Pseudomonadota</taxon>
        <taxon>Alphaproteobacteria</taxon>
        <taxon>Rhodobacterales</taxon>
        <taxon>Paracoccaceae</taxon>
        <taxon>Oceanicella</taxon>
    </lineage>
</organism>
<dbReference type="GO" id="GO:0046872">
    <property type="term" value="F:metal ion binding"/>
    <property type="evidence" value="ECO:0007669"/>
    <property type="project" value="UniProtKB-KW"/>
</dbReference>
<dbReference type="Pfam" id="PF03918">
    <property type="entry name" value="CcmH"/>
    <property type="match status" value="1"/>
</dbReference>
<keyword evidence="4 5" id="KW-0408">Iron</keyword>
<keyword evidence="5" id="KW-1133">Transmembrane helix</keyword>
<dbReference type="AlphaFoldDB" id="A0A1M7S2N0"/>
<dbReference type="RefSeq" id="WP_072746024.1">
    <property type="nucleotide sequence ID" value="NZ_FOHL01000002.1"/>
</dbReference>
<reference evidence="7 8" key="1">
    <citation type="submission" date="2016-12" db="EMBL/GenBank/DDBJ databases">
        <authorList>
            <person name="Song W.-J."/>
            <person name="Kurnit D.M."/>
        </authorList>
    </citation>
    <scope>NUCLEOTIDE SEQUENCE [LARGE SCALE GENOMIC DNA]</scope>
    <source>
        <strain evidence="7 8">CGMCC 1.10808</strain>
    </source>
</reference>